<dbReference type="Proteomes" id="UP001177295">
    <property type="component" value="Chromosome"/>
</dbReference>
<dbReference type="RefSeq" id="WP_376753773.1">
    <property type="nucleotide sequence ID" value="NZ_CP124550.1"/>
</dbReference>
<keyword evidence="2" id="KW-1133">Transmembrane helix</keyword>
<evidence type="ECO:0008006" key="6">
    <source>
        <dbReference type="Google" id="ProtNLM"/>
    </source>
</evidence>
<feature type="region of interest" description="Disordered" evidence="1">
    <location>
        <begin position="149"/>
        <end position="177"/>
    </location>
</feature>
<proteinExistence type="predicted"/>
<dbReference type="EMBL" id="CP124550">
    <property type="protein sequence ID" value="WIO46237.1"/>
    <property type="molecule type" value="Genomic_DNA"/>
</dbReference>
<keyword evidence="3" id="KW-0732">Signal</keyword>
<feature type="signal peptide" evidence="3">
    <location>
        <begin position="1"/>
        <end position="38"/>
    </location>
</feature>
<gene>
    <name evidence="4" type="ORF">SEML1_0625</name>
</gene>
<feature type="compositionally biased region" description="Pro residues" evidence="1">
    <location>
        <begin position="153"/>
        <end position="173"/>
    </location>
</feature>
<keyword evidence="5" id="KW-1185">Reference proteome</keyword>
<sequence length="220" mass="23431">MRLSKSCAPKRKRFAWASRFVCATVAAVVLCALSSLHAAPAVYADTANSTIQVTVYRPTPTIGTVAVTYYKVGGQRYAKVEVPIRSSNNLEYTFDTSAPQSRAVPFSNNWQTITLTIPLPDDAEHDLKLVATNAPAIGSAETTIKLKFTEAPAPTPPPSPTPQPTPPNTPNNPPNSSNIFAALARTGDSLALIVCLALSLVAAAFALLARRRQTITANNK</sequence>
<feature type="transmembrane region" description="Helical" evidence="2">
    <location>
        <begin position="190"/>
        <end position="209"/>
    </location>
</feature>
<keyword evidence="2" id="KW-0472">Membrane</keyword>
<reference evidence="4 5" key="1">
    <citation type="journal article" date="2023" name="Cell">
        <title>Genetic manipulation of Patescibacteria provides mechanistic insights into microbial dark matter and the epibiotic lifestyle.</title>
        <authorList>
            <person name="Wang Y."/>
            <person name="Gallagher L.A."/>
            <person name="Andrade P.A."/>
            <person name="Liu A."/>
            <person name="Humphreys I.R."/>
            <person name="Turkarslan S."/>
            <person name="Cutler K.J."/>
            <person name="Arrieta-Ortiz M.L."/>
            <person name="Li Y."/>
            <person name="Radey M.C."/>
            <person name="McLean J.S."/>
            <person name="Cong Q."/>
            <person name="Baker D."/>
            <person name="Baliga N.S."/>
            <person name="Peterson S.B."/>
            <person name="Mougous J.D."/>
        </authorList>
    </citation>
    <scope>NUCLEOTIDE SEQUENCE [LARGE SCALE GENOMIC DNA]</scope>
    <source>
        <strain evidence="4 5">ML1</strain>
    </source>
</reference>
<protein>
    <recommendedName>
        <fullName evidence="6">LPXTG cell wall anchor domain-containing protein</fullName>
    </recommendedName>
</protein>
<keyword evidence="2" id="KW-0812">Transmembrane</keyword>
<feature type="chain" id="PRO_5045426878" description="LPXTG cell wall anchor domain-containing protein" evidence="3">
    <location>
        <begin position="39"/>
        <end position="220"/>
    </location>
</feature>
<evidence type="ECO:0000313" key="4">
    <source>
        <dbReference type="EMBL" id="WIO46237.1"/>
    </source>
</evidence>
<evidence type="ECO:0000256" key="1">
    <source>
        <dbReference type="SAM" id="MobiDB-lite"/>
    </source>
</evidence>
<organism evidence="4 5">
    <name type="scientific">Candidatus Southlakia epibionticum</name>
    <dbReference type="NCBI Taxonomy" id="3043284"/>
    <lineage>
        <taxon>Bacteria</taxon>
        <taxon>Candidatus Saccharimonadota</taxon>
        <taxon>Candidatus Saccharimonadia</taxon>
        <taxon>Candidatus Saccharimonadales</taxon>
        <taxon>Candidatus Saccharimonadaceae</taxon>
        <taxon>Candidatus Southlakia</taxon>
    </lineage>
</organism>
<evidence type="ECO:0000256" key="2">
    <source>
        <dbReference type="SAM" id="Phobius"/>
    </source>
</evidence>
<evidence type="ECO:0000313" key="5">
    <source>
        <dbReference type="Proteomes" id="UP001177295"/>
    </source>
</evidence>
<evidence type="ECO:0000256" key="3">
    <source>
        <dbReference type="SAM" id="SignalP"/>
    </source>
</evidence>
<name>A0ABY8WWN7_9BACT</name>
<accession>A0ABY8WWN7</accession>